<feature type="domain" description="Thiamine pyrophosphate enzyme central" evidence="11">
    <location>
        <begin position="199"/>
        <end position="324"/>
    </location>
</feature>
<dbReference type="GO" id="GO:0000287">
    <property type="term" value="F:magnesium ion binding"/>
    <property type="evidence" value="ECO:0007669"/>
    <property type="project" value="InterPro"/>
</dbReference>
<dbReference type="PANTHER" id="PTHR43452">
    <property type="entry name" value="PYRUVATE DECARBOXYLASE"/>
    <property type="match status" value="1"/>
</dbReference>
<evidence type="ECO:0000256" key="2">
    <source>
        <dbReference type="ARBA" id="ARBA00001964"/>
    </source>
</evidence>
<keyword evidence="6 9" id="KW-0460">Magnesium</keyword>
<reference evidence="14 15" key="1">
    <citation type="journal article" date="2019" name="Sci. Rep.">
        <title>Differences in resource use lead to coexistence of seed-transmitted microbial populations.</title>
        <authorList>
            <person name="Torres-Cortes G."/>
            <person name="Garcia B.J."/>
            <person name="Compant S."/>
            <person name="Rezki S."/>
            <person name="Jones P."/>
            <person name="Preveaux A."/>
            <person name="Briand M."/>
            <person name="Roulet A."/>
            <person name="Bouchez O."/>
            <person name="Jacobson D."/>
            <person name="Barret M."/>
        </authorList>
    </citation>
    <scope>NUCLEOTIDE SEQUENCE [LARGE SCALE GENOMIC DNA]</scope>
    <source>
        <strain evidence="14 15">CFBP13511</strain>
    </source>
</reference>
<proteinExistence type="inferred from homology"/>
<keyword evidence="4 9" id="KW-0479">Metal-binding</keyword>
<sequence>MKRYTVSDYLLARLNEMGIDHLFGVPGDYNLQFLDHVIDHPQLAWVGCANELNAAYAADGYARCRGAGALLTTFGVGELSALNGVAGSYAEYLPVVHIVGAPSQAAQDNGELLHHTLGDGSFSHFLRMHQEIAVATSVLTAGNAAAEIDRVLLSALTHRRPVYLLLATNVGESPLSPPAQPLTLTVGRSSESLAAFADAAETLLAAAGSAAMLADFLADRAGQQQRLHDWLTDVPMPFATLLMGKSVLPEGLSGYAGTYAGASSAESTRTVIEESDVLIAIGVKYTDTLTAGFTQRITRSRTIEVDLHNCHVAGRKFAGIPMAAALAVLHSLSRRHGAGWQQGIVAPPVMENAPSDSPTQSTFWQAIQHFLRPGDIVLAEQGTAAFGAAALRLPDKVQMLVQPLWGSIGYTLPAAFGAQTAQPERRVVLIIGDGSAQLTVQELGSMLRDGQKPVIFLLNNAGYTVERAIHGAQQRYNDIPRWDWTRLPQALSVDSQAQSWRVTQTVQLEAVMSLLQQPQTCLSLVEVVLPQDDIPPLLASVTRALHQSNSR</sequence>
<dbReference type="InterPro" id="IPR029061">
    <property type="entry name" value="THDP-binding"/>
</dbReference>
<dbReference type="OrthoDB" id="9785953at2"/>
<dbReference type="InterPro" id="IPR012110">
    <property type="entry name" value="PDC/IPDC-like"/>
</dbReference>
<comment type="cofactor">
    <cofactor evidence="2">
        <name>thiamine diphosphate</name>
        <dbReference type="ChEBI" id="CHEBI:58937"/>
    </cofactor>
</comment>
<dbReference type="InterPro" id="IPR047214">
    <property type="entry name" value="TPP_PDC_IPDC"/>
</dbReference>
<dbReference type="InterPro" id="IPR029035">
    <property type="entry name" value="DHS-like_NAD/FAD-binding_dom"/>
</dbReference>
<dbReference type="GO" id="GO:0004737">
    <property type="term" value="F:pyruvate decarboxylase activity"/>
    <property type="evidence" value="ECO:0007669"/>
    <property type="project" value="TreeGrafter"/>
</dbReference>
<dbReference type="Pfam" id="PF02775">
    <property type="entry name" value="TPP_enzyme_C"/>
    <property type="match status" value="1"/>
</dbReference>
<dbReference type="GO" id="GO:0005829">
    <property type="term" value="C:cytosol"/>
    <property type="evidence" value="ECO:0007669"/>
    <property type="project" value="TreeGrafter"/>
</dbReference>
<dbReference type="Pfam" id="PF02776">
    <property type="entry name" value="TPP_enzyme_N"/>
    <property type="match status" value="1"/>
</dbReference>
<evidence type="ECO:0000259" key="11">
    <source>
        <dbReference type="Pfam" id="PF00205"/>
    </source>
</evidence>
<dbReference type="RefSeq" id="WP_137269965.1">
    <property type="nucleotide sequence ID" value="NZ_QGAC01000024.1"/>
</dbReference>
<evidence type="ECO:0000256" key="5">
    <source>
        <dbReference type="ARBA" id="ARBA00022793"/>
    </source>
</evidence>
<evidence type="ECO:0000259" key="13">
    <source>
        <dbReference type="Pfam" id="PF02776"/>
    </source>
</evidence>
<feature type="binding site" evidence="9">
    <location>
        <position position="462"/>
    </location>
    <ligand>
        <name>Mg(2+)</name>
        <dbReference type="ChEBI" id="CHEBI:18420"/>
    </ligand>
</feature>
<dbReference type="AlphaFoldDB" id="A0A4U3EZ86"/>
<gene>
    <name evidence="14" type="ORF">EpCFBP13511_20575</name>
</gene>
<dbReference type="SUPFAM" id="SSF52467">
    <property type="entry name" value="DHS-like NAD/FAD-binding domain"/>
    <property type="match status" value="1"/>
</dbReference>
<protein>
    <submittedName>
        <fullName evidence="14">Indolepyruvate decarboxylase</fullName>
    </submittedName>
</protein>
<evidence type="ECO:0000259" key="12">
    <source>
        <dbReference type="Pfam" id="PF02775"/>
    </source>
</evidence>
<dbReference type="PROSITE" id="PS00187">
    <property type="entry name" value="TPP_ENZYMES"/>
    <property type="match status" value="1"/>
</dbReference>
<comment type="similarity">
    <text evidence="3 10">Belongs to the TPP enzyme family.</text>
</comment>
<feature type="domain" description="Thiamine pyrophosphate enzyme TPP-binding" evidence="12">
    <location>
        <begin position="389"/>
        <end position="470"/>
    </location>
</feature>
<dbReference type="FunFam" id="3.40.50.970:FF:000019">
    <property type="entry name" value="Pyruvate decarboxylase isozyme"/>
    <property type="match status" value="1"/>
</dbReference>
<organism evidence="14 15">
    <name type="scientific">Erwinia persicina</name>
    <dbReference type="NCBI Taxonomy" id="55211"/>
    <lineage>
        <taxon>Bacteria</taxon>
        <taxon>Pseudomonadati</taxon>
        <taxon>Pseudomonadota</taxon>
        <taxon>Gammaproteobacteria</taxon>
        <taxon>Enterobacterales</taxon>
        <taxon>Erwiniaceae</taxon>
        <taxon>Erwinia</taxon>
    </lineage>
</organism>
<dbReference type="Gene3D" id="3.40.50.970">
    <property type="match status" value="2"/>
</dbReference>
<evidence type="ECO:0000256" key="1">
    <source>
        <dbReference type="ARBA" id="ARBA00001920"/>
    </source>
</evidence>
<feature type="binding site" evidence="9">
    <location>
        <position position="460"/>
    </location>
    <ligand>
        <name>Mg(2+)</name>
        <dbReference type="ChEBI" id="CHEBI:18420"/>
    </ligand>
</feature>
<evidence type="ECO:0000313" key="14">
    <source>
        <dbReference type="EMBL" id="TKJ85129.1"/>
    </source>
</evidence>
<evidence type="ECO:0000313" key="15">
    <source>
        <dbReference type="Proteomes" id="UP000306393"/>
    </source>
</evidence>
<name>A0A4U3EZ86_9GAMM</name>
<dbReference type="SUPFAM" id="SSF52518">
    <property type="entry name" value="Thiamin diphosphate-binding fold (THDP-binding)"/>
    <property type="match status" value="2"/>
</dbReference>
<feature type="binding site" evidence="9">
    <location>
        <position position="433"/>
    </location>
    <ligand>
        <name>Mg(2+)</name>
        <dbReference type="ChEBI" id="CHEBI:18420"/>
    </ligand>
</feature>
<evidence type="ECO:0000256" key="7">
    <source>
        <dbReference type="ARBA" id="ARBA00023052"/>
    </source>
</evidence>
<dbReference type="FunFam" id="3.40.50.970:FF:000024">
    <property type="entry name" value="Pyruvate decarboxylase isozyme"/>
    <property type="match status" value="1"/>
</dbReference>
<dbReference type="InterPro" id="IPR011766">
    <property type="entry name" value="TPP_enzyme_TPP-bd"/>
</dbReference>
<comment type="caution">
    <text evidence="14">The sequence shown here is derived from an EMBL/GenBank/DDBJ whole genome shotgun (WGS) entry which is preliminary data.</text>
</comment>
<dbReference type="Pfam" id="PF00205">
    <property type="entry name" value="TPP_enzyme_M"/>
    <property type="match status" value="1"/>
</dbReference>
<dbReference type="EMBL" id="QGAC01000024">
    <property type="protein sequence ID" value="TKJ85129.1"/>
    <property type="molecule type" value="Genomic_DNA"/>
</dbReference>
<evidence type="ECO:0000256" key="3">
    <source>
        <dbReference type="ARBA" id="ARBA00007812"/>
    </source>
</evidence>
<evidence type="ECO:0000256" key="9">
    <source>
        <dbReference type="PIRSR" id="PIRSR036565-2"/>
    </source>
</evidence>
<dbReference type="GO" id="GO:0000949">
    <property type="term" value="P:aromatic amino acid family catabolic process to alcohol via Ehrlich pathway"/>
    <property type="evidence" value="ECO:0007669"/>
    <property type="project" value="TreeGrafter"/>
</dbReference>
<dbReference type="STRING" id="1219360.GCA_001571305_04433"/>
<dbReference type="GO" id="GO:0030976">
    <property type="term" value="F:thiamine pyrophosphate binding"/>
    <property type="evidence" value="ECO:0007669"/>
    <property type="project" value="InterPro"/>
</dbReference>
<accession>A0A4U3EZ86</accession>
<dbReference type="Proteomes" id="UP000306393">
    <property type="component" value="Unassembled WGS sequence"/>
</dbReference>
<keyword evidence="8" id="KW-0456">Lyase</keyword>
<dbReference type="InterPro" id="IPR012001">
    <property type="entry name" value="Thiamin_PyroP_enz_TPP-bd_dom"/>
</dbReference>
<keyword evidence="5" id="KW-0210">Decarboxylase</keyword>
<dbReference type="PIRSF" id="PIRSF036565">
    <property type="entry name" value="Pyruvt_ip_decrb"/>
    <property type="match status" value="1"/>
</dbReference>
<keyword evidence="14" id="KW-0670">Pyruvate</keyword>
<dbReference type="InterPro" id="IPR047213">
    <property type="entry name" value="TPP_PYR_PDC_IPDC-like"/>
</dbReference>
<dbReference type="CDD" id="cd07038">
    <property type="entry name" value="TPP_PYR_PDC_IPDC_like"/>
    <property type="match status" value="1"/>
</dbReference>
<dbReference type="PANTHER" id="PTHR43452:SF30">
    <property type="entry name" value="PYRUVATE DECARBOXYLASE ISOZYME 1-RELATED"/>
    <property type="match status" value="1"/>
</dbReference>
<feature type="domain" description="Thiamine pyrophosphate enzyme N-terminal TPP-binding" evidence="13">
    <location>
        <begin position="5"/>
        <end position="110"/>
    </location>
</feature>
<evidence type="ECO:0000256" key="8">
    <source>
        <dbReference type="ARBA" id="ARBA00023239"/>
    </source>
</evidence>
<evidence type="ECO:0000256" key="10">
    <source>
        <dbReference type="RuleBase" id="RU362132"/>
    </source>
</evidence>
<comment type="cofactor">
    <cofactor evidence="9">
        <name>Mg(2+)</name>
        <dbReference type="ChEBI" id="CHEBI:18420"/>
    </cofactor>
    <text evidence="9">Binds 1 Mg(2+) per subunit.</text>
</comment>
<dbReference type="InterPro" id="IPR000399">
    <property type="entry name" value="TPP-bd_CS"/>
</dbReference>
<dbReference type="CDD" id="cd02005">
    <property type="entry name" value="TPP_PDC_IPDC"/>
    <property type="match status" value="1"/>
</dbReference>
<keyword evidence="7 10" id="KW-0786">Thiamine pyrophosphate</keyword>
<dbReference type="Gene3D" id="3.40.50.1220">
    <property type="entry name" value="TPP-binding domain"/>
    <property type="match status" value="1"/>
</dbReference>
<dbReference type="InterPro" id="IPR012000">
    <property type="entry name" value="Thiamin_PyroP_enz_cen_dom"/>
</dbReference>
<evidence type="ECO:0000256" key="6">
    <source>
        <dbReference type="ARBA" id="ARBA00022842"/>
    </source>
</evidence>
<evidence type="ECO:0000256" key="4">
    <source>
        <dbReference type="ARBA" id="ARBA00022723"/>
    </source>
</evidence>
<comment type="cofactor">
    <cofactor evidence="1">
        <name>a metal cation</name>
        <dbReference type="ChEBI" id="CHEBI:25213"/>
    </cofactor>
</comment>